<dbReference type="InterPro" id="IPR011032">
    <property type="entry name" value="GroES-like_sf"/>
</dbReference>
<protein>
    <submittedName>
        <fullName evidence="4">Zinc-dependent alcohol dehydrogenase family protein</fullName>
    </submittedName>
</protein>
<comment type="caution">
    <text evidence="4">The sequence shown here is derived from an EMBL/GenBank/DDBJ whole genome shotgun (WGS) entry which is preliminary data.</text>
</comment>
<dbReference type="CDD" id="cd08268">
    <property type="entry name" value="MDR2"/>
    <property type="match status" value="1"/>
</dbReference>
<organism evidence="4 5">
    <name type="scientific">Pseudonocardia lutea</name>
    <dbReference type="NCBI Taxonomy" id="2172015"/>
    <lineage>
        <taxon>Bacteria</taxon>
        <taxon>Bacillati</taxon>
        <taxon>Actinomycetota</taxon>
        <taxon>Actinomycetes</taxon>
        <taxon>Pseudonocardiales</taxon>
        <taxon>Pseudonocardiaceae</taxon>
        <taxon>Pseudonocardia</taxon>
    </lineage>
</organism>
<dbReference type="SUPFAM" id="SSF51735">
    <property type="entry name" value="NAD(P)-binding Rossmann-fold domains"/>
    <property type="match status" value="1"/>
</dbReference>
<keyword evidence="5" id="KW-1185">Reference proteome</keyword>
<evidence type="ECO:0000256" key="1">
    <source>
        <dbReference type="ARBA" id="ARBA00022857"/>
    </source>
</evidence>
<dbReference type="SMART" id="SM00829">
    <property type="entry name" value="PKS_ER"/>
    <property type="match status" value="1"/>
</dbReference>
<dbReference type="Proteomes" id="UP001596119">
    <property type="component" value="Unassembled WGS sequence"/>
</dbReference>
<dbReference type="PANTHER" id="PTHR48106">
    <property type="entry name" value="QUINONE OXIDOREDUCTASE PIG3-RELATED"/>
    <property type="match status" value="1"/>
</dbReference>
<accession>A0ABW1IH44</accession>
<evidence type="ECO:0000313" key="4">
    <source>
        <dbReference type="EMBL" id="MFC5951602.1"/>
    </source>
</evidence>
<dbReference type="InterPro" id="IPR020843">
    <property type="entry name" value="ER"/>
</dbReference>
<dbReference type="InterPro" id="IPR036291">
    <property type="entry name" value="NAD(P)-bd_dom_sf"/>
</dbReference>
<dbReference type="SUPFAM" id="SSF50129">
    <property type="entry name" value="GroES-like"/>
    <property type="match status" value="1"/>
</dbReference>
<evidence type="ECO:0000313" key="5">
    <source>
        <dbReference type="Proteomes" id="UP001596119"/>
    </source>
</evidence>
<evidence type="ECO:0000259" key="3">
    <source>
        <dbReference type="SMART" id="SM00829"/>
    </source>
</evidence>
<dbReference type="Pfam" id="PF08240">
    <property type="entry name" value="ADH_N"/>
    <property type="match status" value="1"/>
</dbReference>
<dbReference type="Pfam" id="PF13602">
    <property type="entry name" value="ADH_zinc_N_2"/>
    <property type="match status" value="1"/>
</dbReference>
<reference evidence="5" key="1">
    <citation type="journal article" date="2019" name="Int. J. Syst. Evol. Microbiol.">
        <title>The Global Catalogue of Microorganisms (GCM) 10K type strain sequencing project: providing services to taxonomists for standard genome sequencing and annotation.</title>
        <authorList>
            <consortium name="The Broad Institute Genomics Platform"/>
            <consortium name="The Broad Institute Genome Sequencing Center for Infectious Disease"/>
            <person name="Wu L."/>
            <person name="Ma J."/>
        </authorList>
    </citation>
    <scope>NUCLEOTIDE SEQUENCE [LARGE SCALE GENOMIC DNA]</scope>
    <source>
        <strain evidence="5">CGMCC 4.7397</strain>
    </source>
</reference>
<dbReference type="InterPro" id="IPR013154">
    <property type="entry name" value="ADH-like_N"/>
</dbReference>
<dbReference type="RefSeq" id="WP_379569706.1">
    <property type="nucleotide sequence ID" value="NZ_JBHSQK010000076.1"/>
</dbReference>
<feature type="domain" description="Enoyl reductase (ER)" evidence="3">
    <location>
        <begin position="11"/>
        <end position="350"/>
    </location>
</feature>
<sequence>MPRMIRFHELGGPEVLRIEDLPVRAPGPGEVRLRVDAVGLNRAEVNFRRGTYLEDPRLPAGLGTEAAGEILEVGPGVDGWAVGEAVSVVPAFSQNDYPVYGEEAVVPAAALVRRPEGMDAVTGAAVWMPYVTVYGMVAEILRVRPGDRVVVTAAANSIGVAALQVLRYLGAVPVATVPAPGPEAALREAGAAEVVVTGPYEGDGRVVPGGGSLAGALRAAFVRADPGGAVRDPGGDPGADLVLDAVGGPQVDQLVRACAPGASVVVHGGLSGLPTPLPGGGYAAVWLRRYRVFEVTGDPAALRRAIAFVRAGLAGGALRPVIDRIFDFDDVAAAHTYLDSPDRAPGKPVLRVR</sequence>
<proteinExistence type="predicted"/>
<name>A0ABW1IH44_9PSEU</name>
<keyword evidence="1" id="KW-0521">NADP</keyword>
<dbReference type="EMBL" id="JBHSQK010000076">
    <property type="protein sequence ID" value="MFC5951602.1"/>
    <property type="molecule type" value="Genomic_DNA"/>
</dbReference>
<gene>
    <name evidence="4" type="ORF">ACFQH9_25380</name>
</gene>
<keyword evidence="2" id="KW-0560">Oxidoreductase</keyword>
<evidence type="ECO:0000256" key="2">
    <source>
        <dbReference type="ARBA" id="ARBA00023002"/>
    </source>
</evidence>
<dbReference type="Gene3D" id="3.90.180.10">
    <property type="entry name" value="Medium-chain alcohol dehydrogenases, catalytic domain"/>
    <property type="match status" value="1"/>
</dbReference>
<dbReference type="Gene3D" id="3.40.50.720">
    <property type="entry name" value="NAD(P)-binding Rossmann-like Domain"/>
    <property type="match status" value="1"/>
</dbReference>